<sequence length="173" mass="18515">MYQMTGDASLNCPPHLMEIVTEWVFSKPSLALMSAIASPKHSATPIPGLIHWCVMAPVARVAADDGSADDSAAAQTLFSRLHLGVLQTMLRGQEIGMRHVILCEHFEHSLATLAAIPRDSVDAESLNMSLNRLGQALQVAKTTGLLSGDIAELVASTAALPHNRLLDIVLRDS</sequence>
<accession>A0ABM1ENQ5</accession>
<proteinExistence type="predicted"/>
<dbReference type="Pfam" id="PF14964">
    <property type="entry name" value="INTS15"/>
    <property type="match status" value="1"/>
</dbReference>
<dbReference type="GeneID" id="106814071"/>
<evidence type="ECO:0000313" key="1">
    <source>
        <dbReference type="Proteomes" id="UP000695022"/>
    </source>
</evidence>
<gene>
    <name evidence="2" type="primary">LOC106814071</name>
</gene>
<reference evidence="2" key="1">
    <citation type="submission" date="2025-08" db="UniProtKB">
        <authorList>
            <consortium name="RefSeq"/>
        </authorList>
    </citation>
    <scope>IDENTIFICATION</scope>
</reference>
<dbReference type="Proteomes" id="UP000695022">
    <property type="component" value="Unplaced"/>
</dbReference>
<name>A0ABM1ENQ5_PRICU</name>
<evidence type="ECO:0000313" key="2">
    <source>
        <dbReference type="RefSeq" id="XP_014673826.1"/>
    </source>
</evidence>
<keyword evidence="1" id="KW-1185">Reference proteome</keyword>
<organism evidence="1 2">
    <name type="scientific">Priapulus caudatus</name>
    <name type="common">Priapulid worm</name>
    <dbReference type="NCBI Taxonomy" id="37621"/>
    <lineage>
        <taxon>Eukaryota</taxon>
        <taxon>Metazoa</taxon>
        <taxon>Ecdysozoa</taxon>
        <taxon>Scalidophora</taxon>
        <taxon>Priapulida</taxon>
        <taxon>Priapulimorpha</taxon>
        <taxon>Priapulimorphida</taxon>
        <taxon>Priapulidae</taxon>
        <taxon>Priapulus</taxon>
    </lineage>
</organism>
<dbReference type="InterPro" id="IPR027844">
    <property type="entry name" value="INTS15"/>
</dbReference>
<dbReference type="RefSeq" id="XP_014673826.1">
    <property type="nucleotide sequence ID" value="XM_014818340.1"/>
</dbReference>
<protein>
    <submittedName>
        <fullName evidence="2">Uncharacterized protein C7orf26 homolog</fullName>
    </submittedName>
</protein>
<dbReference type="PANTHER" id="PTHR14540:SF2">
    <property type="entry name" value="INTEGRATOR COMPLEX SUBUNIT 15"/>
    <property type="match status" value="1"/>
</dbReference>
<dbReference type="PANTHER" id="PTHR14540">
    <property type="entry name" value="INTEGRATOR COMPLEX SUBUNIT 15"/>
    <property type="match status" value="1"/>
</dbReference>